<feature type="coiled-coil region" evidence="7">
    <location>
        <begin position="607"/>
        <end position="673"/>
    </location>
</feature>
<dbReference type="GO" id="GO:0007018">
    <property type="term" value="P:microtubule-based movement"/>
    <property type="evidence" value="ECO:0007669"/>
    <property type="project" value="InterPro"/>
</dbReference>
<evidence type="ECO:0000313" key="11">
    <source>
        <dbReference type="Proteomes" id="UP000694240"/>
    </source>
</evidence>
<feature type="compositionally biased region" description="Polar residues" evidence="8">
    <location>
        <begin position="453"/>
        <end position="467"/>
    </location>
</feature>
<dbReference type="InterPro" id="IPR027640">
    <property type="entry name" value="Kinesin-like_fam"/>
</dbReference>
<feature type="domain" description="Kinesin motor" evidence="9">
    <location>
        <begin position="3"/>
        <end position="327"/>
    </location>
</feature>
<evidence type="ECO:0000256" key="4">
    <source>
        <dbReference type="ARBA" id="ARBA00023054"/>
    </source>
</evidence>
<feature type="region of interest" description="Disordered" evidence="8">
    <location>
        <begin position="1"/>
        <end position="20"/>
    </location>
</feature>
<comment type="similarity">
    <text evidence="1">Belongs to the TRAFAC class myosin-kinesin ATPase superfamily. Kinesin family. KIN-7 subfamily.</text>
</comment>
<organism evidence="10 11">
    <name type="scientific">Arabidopsis thaliana x Arabidopsis arenosa</name>
    <dbReference type="NCBI Taxonomy" id="1240361"/>
    <lineage>
        <taxon>Eukaryota</taxon>
        <taxon>Viridiplantae</taxon>
        <taxon>Streptophyta</taxon>
        <taxon>Embryophyta</taxon>
        <taxon>Tracheophyta</taxon>
        <taxon>Spermatophyta</taxon>
        <taxon>Magnoliopsida</taxon>
        <taxon>eudicotyledons</taxon>
        <taxon>Gunneridae</taxon>
        <taxon>Pentapetalae</taxon>
        <taxon>rosids</taxon>
        <taxon>malvids</taxon>
        <taxon>Brassicales</taxon>
        <taxon>Brassicaceae</taxon>
        <taxon>Camelineae</taxon>
        <taxon>Arabidopsis</taxon>
    </lineage>
</organism>
<dbReference type="PANTHER" id="PTHR47968">
    <property type="entry name" value="CENTROMERE PROTEIN E"/>
    <property type="match status" value="1"/>
</dbReference>
<dbReference type="GO" id="GO:0008017">
    <property type="term" value="F:microtubule binding"/>
    <property type="evidence" value="ECO:0007669"/>
    <property type="project" value="InterPro"/>
</dbReference>
<dbReference type="PROSITE" id="PS50067">
    <property type="entry name" value="KINESIN_MOTOR_2"/>
    <property type="match status" value="1"/>
</dbReference>
<feature type="coiled-coil region" evidence="7">
    <location>
        <begin position="828"/>
        <end position="886"/>
    </location>
</feature>
<dbReference type="InterPro" id="IPR001752">
    <property type="entry name" value="Kinesin_motor_dom"/>
</dbReference>
<dbReference type="InterPro" id="IPR019821">
    <property type="entry name" value="Kinesin_motor_CS"/>
</dbReference>
<feature type="coiled-coil region" evidence="7">
    <location>
        <begin position="333"/>
        <end position="408"/>
    </location>
</feature>
<dbReference type="GO" id="GO:0000779">
    <property type="term" value="C:condensed chromosome, centromeric region"/>
    <property type="evidence" value="ECO:0007669"/>
    <property type="project" value="UniProtKB-ARBA"/>
</dbReference>
<dbReference type="GO" id="GO:0000226">
    <property type="term" value="P:microtubule cytoskeleton organization"/>
    <property type="evidence" value="ECO:0007669"/>
    <property type="project" value="UniProtKB-ARBA"/>
</dbReference>
<dbReference type="GO" id="GO:0033044">
    <property type="term" value="P:regulation of chromosome organization"/>
    <property type="evidence" value="ECO:0007669"/>
    <property type="project" value="UniProtKB-ARBA"/>
</dbReference>
<evidence type="ECO:0000256" key="8">
    <source>
        <dbReference type="SAM" id="MobiDB-lite"/>
    </source>
</evidence>
<dbReference type="Pfam" id="PF00225">
    <property type="entry name" value="Kinesin"/>
    <property type="match status" value="1"/>
</dbReference>
<evidence type="ECO:0000256" key="2">
    <source>
        <dbReference type="ARBA" id="ARBA00022741"/>
    </source>
</evidence>
<keyword evidence="3 6" id="KW-0067">ATP-binding</keyword>
<evidence type="ECO:0000256" key="6">
    <source>
        <dbReference type="PROSITE-ProRule" id="PRU00283"/>
    </source>
</evidence>
<dbReference type="GO" id="GO:0003777">
    <property type="term" value="F:microtubule motor activity"/>
    <property type="evidence" value="ECO:0007669"/>
    <property type="project" value="InterPro"/>
</dbReference>
<accession>A0A8T2AUI5</accession>
<dbReference type="GO" id="GO:0043515">
    <property type="term" value="F:kinetochore binding"/>
    <property type="evidence" value="ECO:0007669"/>
    <property type="project" value="UniProtKB-ARBA"/>
</dbReference>
<dbReference type="SMART" id="SM00129">
    <property type="entry name" value="KISc"/>
    <property type="match status" value="1"/>
</dbReference>
<dbReference type="GO" id="GO:0000278">
    <property type="term" value="P:mitotic cell cycle"/>
    <property type="evidence" value="ECO:0007669"/>
    <property type="project" value="UniProtKB-ARBA"/>
</dbReference>
<evidence type="ECO:0000256" key="7">
    <source>
        <dbReference type="SAM" id="Coils"/>
    </source>
</evidence>
<sequence length="1272" mass="144704">MERIHVSVRARPLSSEDEKTSPWKISSDSIFMPNHSSLSFEFDRIFREDCKTIQVYEARTKEIVAAAVRGFNGTVFAYGQTNSGKTHTMRGSPIEPGVIPLAVHDLFDTIYQDASREFLLRMSYLEIYNEDINDLLAPEHRKLQIHENLEKGIFVAGLREEIVASPQQVLEMMEFGESHRHIGETNMNLYSSRSHTIFRMIIESRQKMQDEGVGNACDAVRVSVLNLVDLAGSERAAKTGAEGVRLKEGSHINKSLMTLGTVIKKLSEGVENQGGHVPYRDSKLTRILQPALGGNANTAIICNITLAPIHADETKSSLQFASRALRVTNCAHVNEILTDAALLKRQKKEIEELRSKLKTSHSDHSEEEILNLRNTLLKSELERERIALELEEEKKAQAQREKVLQEQAKKIKNLSSMVLLSNRDEKREQDQFKKGKRRDTWCIGKLSRDSTSEVQSNVLSRGSSLESARSERETGPLLPFSELVNEPLYNINEEDEDSIDGTLEDSALPDPCALVNVTSRKKPSIRQKTPVVVENELDRIQREYEDLLLQYETERIISEIQIECLKAKLGEDGLSGDAKCKQSEVVGNVHWDEHVVNLRDPEAILLIKQLQEKINMLELEKSSSNRNLDDLVMVATEQNICAREKFAEIQEEIHAAREEAQVAREQLVSKESEVIHVLNENFNSLVNVATEVEVLESEFQKYKASVETISSVMNEGLQDFAFFSPLIHDFTLFVRQISEQHESLINSYQSVQSSLKQKVLDVENEKLLLQEQCAGLQSQIEELNQESQKHETSLMMLSEHHESERSDLLSHIECLEKDIASLSSSSLAKEKENLRKDFEKTKTKLKDTESKLKNSMQDKTKLEAEKASAERELKRLHSQKALLERDINKQESFAGKRRESLLVERSANQSLQEEFKQLEVLAFEMETTIASLEEELAAERGEKKEALCRNEGLDSEITDLTEKLEHSNTQLEHLQKDVTELKTRLEGSSSDQQQLETNVKQLLEEKEELAMHLANSLLEIEEEKAIWSSKEKALTEAVEEKIRLYSIKIESLSKEMSEAKKELESCRLECVTLADRLRYSEENAKQEKECSLEKSLEIDRLGDELRSADAVSKQSQEVLKSDIDTLKSEVQQACEMSDTFQRELDYVTSERQGLLARIEELSKELASSNRSQIENAKNPIEELTHRISSQEINPCKDAAAENKEKAKLKMRLRGTQARLDAISLRYKQSVQESELMNRKFKEASAKLKEKLASKALEVLDLKKQLSASSRTM</sequence>
<dbReference type="GO" id="GO:0042327">
    <property type="term" value="P:positive regulation of phosphorylation"/>
    <property type="evidence" value="ECO:0007669"/>
    <property type="project" value="UniProtKB-ARBA"/>
</dbReference>
<dbReference type="AlphaFoldDB" id="A0A8T2AUI5"/>
<dbReference type="GO" id="GO:0140694">
    <property type="term" value="P:membraneless organelle assembly"/>
    <property type="evidence" value="ECO:0007669"/>
    <property type="project" value="UniProtKB-ARBA"/>
</dbReference>
<keyword evidence="11" id="KW-1185">Reference proteome</keyword>
<evidence type="ECO:0000259" key="9">
    <source>
        <dbReference type="PROSITE" id="PS50067"/>
    </source>
</evidence>
<keyword evidence="4 7" id="KW-0175">Coiled coil</keyword>
<dbReference type="CDD" id="cd01374">
    <property type="entry name" value="KISc_CENP_E"/>
    <property type="match status" value="1"/>
</dbReference>
<dbReference type="Proteomes" id="UP000694240">
    <property type="component" value="Chromosome 8"/>
</dbReference>
<dbReference type="FunFam" id="3.40.850.10:FF:000026">
    <property type="entry name" value="Centromere-associated protein E"/>
    <property type="match status" value="1"/>
</dbReference>
<feature type="binding site" evidence="6">
    <location>
        <begin position="79"/>
        <end position="86"/>
    </location>
    <ligand>
        <name>ATP</name>
        <dbReference type="ChEBI" id="CHEBI:30616"/>
    </ligand>
</feature>
<evidence type="ECO:0000256" key="5">
    <source>
        <dbReference type="ARBA" id="ARBA00023175"/>
    </source>
</evidence>
<feature type="region of interest" description="Disordered" evidence="8">
    <location>
        <begin position="453"/>
        <end position="474"/>
    </location>
</feature>
<feature type="coiled-coil region" evidence="7">
    <location>
        <begin position="766"/>
        <end position="800"/>
    </location>
</feature>
<gene>
    <name evidence="10" type="ORF">ISN45_Aa03g010440</name>
</gene>
<dbReference type="PANTHER" id="PTHR47968:SF75">
    <property type="entry name" value="CENTROMERE-ASSOCIATED PROTEIN E"/>
    <property type="match status" value="1"/>
</dbReference>
<comment type="caution">
    <text evidence="10">The sequence shown here is derived from an EMBL/GenBank/DDBJ whole genome shotgun (WGS) entry which is preliminary data.</text>
</comment>
<dbReference type="EMBL" id="JAEFBK010000008">
    <property type="protein sequence ID" value="KAG7576695.1"/>
    <property type="molecule type" value="Genomic_DNA"/>
</dbReference>
<dbReference type="PROSITE" id="PS00411">
    <property type="entry name" value="KINESIN_MOTOR_1"/>
    <property type="match status" value="1"/>
</dbReference>
<keyword evidence="5 6" id="KW-0505">Motor protein</keyword>
<reference evidence="10 11" key="1">
    <citation type="submission" date="2020-12" db="EMBL/GenBank/DDBJ databases">
        <title>Concerted genomic and epigenomic changes stabilize Arabidopsis allopolyploids.</title>
        <authorList>
            <person name="Chen Z."/>
        </authorList>
    </citation>
    <scope>NUCLEOTIDE SEQUENCE [LARGE SCALE GENOMIC DNA]</scope>
    <source>
        <strain evidence="10">Allo738</strain>
        <tissue evidence="10">Leaf</tissue>
    </source>
</reference>
<dbReference type="GO" id="GO:1901987">
    <property type="term" value="P:regulation of cell cycle phase transition"/>
    <property type="evidence" value="ECO:0007669"/>
    <property type="project" value="UniProtKB-ARBA"/>
</dbReference>
<proteinExistence type="inferred from homology"/>
<protein>
    <submittedName>
        <fullName evidence="10">Kinesin motor domain</fullName>
    </submittedName>
</protein>
<evidence type="ECO:0000313" key="10">
    <source>
        <dbReference type="EMBL" id="KAG7576695.1"/>
    </source>
</evidence>
<name>A0A8T2AUI5_9BRAS</name>
<evidence type="ECO:0000256" key="3">
    <source>
        <dbReference type="ARBA" id="ARBA00022840"/>
    </source>
</evidence>
<keyword evidence="2 6" id="KW-0547">Nucleotide-binding</keyword>
<dbReference type="GO" id="GO:0008608">
    <property type="term" value="P:attachment of spindle microtubules to kinetochore"/>
    <property type="evidence" value="ECO:0007669"/>
    <property type="project" value="UniProtKB-ARBA"/>
</dbReference>
<evidence type="ECO:0000256" key="1">
    <source>
        <dbReference type="ARBA" id="ARBA00007310"/>
    </source>
</evidence>
<dbReference type="GO" id="GO:0005524">
    <property type="term" value="F:ATP binding"/>
    <property type="evidence" value="ECO:0007669"/>
    <property type="project" value="UniProtKB-UniRule"/>
</dbReference>
<feature type="coiled-coil region" evidence="7">
    <location>
        <begin position="915"/>
        <end position="1076"/>
    </location>
</feature>